<reference evidence="3" key="1">
    <citation type="journal article" date="2019" name="Int. J. Syst. Evol. Microbiol.">
        <title>The Global Catalogue of Microorganisms (GCM) 10K type strain sequencing project: providing services to taxonomists for standard genome sequencing and annotation.</title>
        <authorList>
            <consortium name="The Broad Institute Genomics Platform"/>
            <consortium name="The Broad Institute Genome Sequencing Center for Infectious Disease"/>
            <person name="Wu L."/>
            <person name="Ma J."/>
        </authorList>
    </citation>
    <scope>NUCLEOTIDE SEQUENCE [LARGE SCALE GENOMIC DNA]</scope>
    <source>
        <strain evidence="3">JCM 18081</strain>
    </source>
</reference>
<evidence type="ECO:0008006" key="4">
    <source>
        <dbReference type="Google" id="ProtNLM"/>
    </source>
</evidence>
<protein>
    <recommendedName>
        <fullName evidence="4">Secreted protein</fullName>
    </recommendedName>
</protein>
<dbReference type="RefSeq" id="WP_345621590.1">
    <property type="nucleotide sequence ID" value="NZ_BAABIG010000043.1"/>
</dbReference>
<sequence length="64" mass="6345">MRTKLSLPARNAVAVSFAALLTGAALLGALAPDAGAQPEPVAVLPEGVSVEGPLINTISLPTLL</sequence>
<evidence type="ECO:0000313" key="3">
    <source>
        <dbReference type="Proteomes" id="UP001501265"/>
    </source>
</evidence>
<comment type="caution">
    <text evidence="2">The sequence shown here is derived from an EMBL/GenBank/DDBJ whole genome shotgun (WGS) entry which is preliminary data.</text>
</comment>
<dbReference type="EMBL" id="BAABIG010000043">
    <property type="protein sequence ID" value="GAA4808180.1"/>
    <property type="molecule type" value="Genomic_DNA"/>
</dbReference>
<keyword evidence="1" id="KW-0732">Signal</keyword>
<gene>
    <name evidence="2" type="ORF">GCM10023220_43200</name>
</gene>
<evidence type="ECO:0000256" key="1">
    <source>
        <dbReference type="SAM" id="SignalP"/>
    </source>
</evidence>
<evidence type="ECO:0000313" key="2">
    <source>
        <dbReference type="EMBL" id="GAA4808180.1"/>
    </source>
</evidence>
<proteinExistence type="predicted"/>
<name>A0ABP9CI95_9ACTN</name>
<keyword evidence="3" id="KW-1185">Reference proteome</keyword>
<accession>A0ABP9CI95</accession>
<feature type="chain" id="PRO_5046061169" description="Secreted protein" evidence="1">
    <location>
        <begin position="37"/>
        <end position="64"/>
    </location>
</feature>
<feature type="signal peptide" evidence="1">
    <location>
        <begin position="1"/>
        <end position="36"/>
    </location>
</feature>
<dbReference type="Proteomes" id="UP001501265">
    <property type="component" value="Unassembled WGS sequence"/>
</dbReference>
<organism evidence="2 3">
    <name type="scientific">Streptomyces ziwulingensis</name>
    <dbReference type="NCBI Taxonomy" id="1045501"/>
    <lineage>
        <taxon>Bacteria</taxon>
        <taxon>Bacillati</taxon>
        <taxon>Actinomycetota</taxon>
        <taxon>Actinomycetes</taxon>
        <taxon>Kitasatosporales</taxon>
        <taxon>Streptomycetaceae</taxon>
        <taxon>Streptomyces</taxon>
    </lineage>
</organism>